<dbReference type="EMBL" id="AZMF01000027">
    <property type="protein sequence ID" value="ETI87041.1"/>
    <property type="molecule type" value="Genomic_DNA"/>
</dbReference>
<sequence>MRSLFVAEKGHQNDKSIVLLHASGSSSQMWAHHIAELKNDFHCIAVDLPGPASSRDIEWTNFNDVTEMIADIIKNRVHGKPHLVGLSLGGGLVLKLLEKHADLFDRAIVDVACHHPIKGYRKVIAGVYIMSLLKNTKLMGNLMAKMMQKDGVPEESYR</sequence>
<dbReference type="eggNOG" id="COG2267">
    <property type="taxonomic scope" value="Bacteria"/>
</dbReference>
<proteinExistence type="predicted"/>
<accession>W1U034</accession>
<feature type="domain" description="AB hydrolase-1" evidence="1">
    <location>
        <begin position="16"/>
        <end position="116"/>
    </location>
</feature>
<dbReference type="InterPro" id="IPR029058">
    <property type="entry name" value="AB_hydrolase_fold"/>
</dbReference>
<dbReference type="PANTHER" id="PTHR46438">
    <property type="entry name" value="ALPHA/BETA-HYDROLASES SUPERFAMILY PROTEIN"/>
    <property type="match status" value="1"/>
</dbReference>
<gene>
    <name evidence="2" type="ORF">Q615_SPAC00027G0106</name>
</gene>
<comment type="caution">
    <text evidence="2">The sequence shown here is derived from an EMBL/GenBank/DDBJ whole genome shotgun (WGS) entry which is preliminary data.</text>
</comment>
<dbReference type="SUPFAM" id="SSF53474">
    <property type="entry name" value="alpha/beta-Hydrolases"/>
    <property type="match status" value="1"/>
</dbReference>
<evidence type="ECO:0000313" key="3">
    <source>
        <dbReference type="Proteomes" id="UP000018846"/>
    </source>
</evidence>
<dbReference type="Proteomes" id="UP000018846">
    <property type="component" value="Unassembled WGS sequence"/>
</dbReference>
<reference evidence="2 3" key="1">
    <citation type="submission" date="2013-12" db="EMBL/GenBank/DDBJ databases">
        <title>A Varibaculum cambriense genome reconstructed from a premature infant gut community with otherwise low bacterial novelty that shifts toward anaerobic metabolism during the third week of life.</title>
        <authorList>
            <person name="Brown C.T."/>
            <person name="Sharon I."/>
            <person name="Thomas B.C."/>
            <person name="Castelle C.J."/>
            <person name="Morowitz M.J."/>
            <person name="Banfield J.F."/>
        </authorList>
    </citation>
    <scope>NUCLEOTIDE SEQUENCE [LARGE SCALE GENOMIC DNA]</scope>
    <source>
        <strain evidence="3">DORA_7</strain>
    </source>
</reference>
<organism evidence="2 3">
    <name type="scientific">Streptococcus anginosus DORA_7</name>
    <dbReference type="NCBI Taxonomy" id="1403946"/>
    <lineage>
        <taxon>Bacteria</taxon>
        <taxon>Bacillati</taxon>
        <taxon>Bacillota</taxon>
        <taxon>Bacilli</taxon>
        <taxon>Lactobacillales</taxon>
        <taxon>Streptococcaceae</taxon>
        <taxon>Streptococcus</taxon>
        <taxon>Streptococcus anginosus group</taxon>
    </lineage>
</organism>
<dbReference type="AlphaFoldDB" id="W1U034"/>
<evidence type="ECO:0000313" key="2">
    <source>
        <dbReference type="EMBL" id="ETI87041.1"/>
    </source>
</evidence>
<dbReference type="Pfam" id="PF00561">
    <property type="entry name" value="Abhydrolase_1"/>
    <property type="match status" value="1"/>
</dbReference>
<dbReference type="Gene3D" id="3.40.50.1820">
    <property type="entry name" value="alpha/beta hydrolase"/>
    <property type="match status" value="1"/>
</dbReference>
<protein>
    <recommendedName>
        <fullName evidence="1">AB hydrolase-1 domain-containing protein</fullName>
    </recommendedName>
</protein>
<dbReference type="InterPro" id="IPR000073">
    <property type="entry name" value="AB_hydrolase_1"/>
</dbReference>
<evidence type="ECO:0000259" key="1">
    <source>
        <dbReference type="Pfam" id="PF00561"/>
    </source>
</evidence>
<dbReference type="PATRIC" id="fig|1403946.3.peg.214"/>
<name>W1U034_STRAP</name>
<dbReference type="PANTHER" id="PTHR46438:SF11">
    <property type="entry name" value="LIPASE-RELATED"/>
    <property type="match status" value="1"/>
</dbReference>